<dbReference type="EMBL" id="ASGP02000001">
    <property type="protein sequence ID" value="KAH9527137.1"/>
    <property type="molecule type" value="Genomic_DNA"/>
</dbReference>
<proteinExistence type="predicted"/>
<evidence type="ECO:0000256" key="1">
    <source>
        <dbReference type="SAM" id="MobiDB-lite"/>
    </source>
</evidence>
<reference evidence="2" key="1">
    <citation type="submission" date="2013-05" db="EMBL/GenBank/DDBJ databases">
        <authorList>
            <person name="Yim A.K.Y."/>
            <person name="Chan T.F."/>
            <person name="Ji K.M."/>
            <person name="Liu X.Y."/>
            <person name="Zhou J.W."/>
            <person name="Li R.Q."/>
            <person name="Yang K.Y."/>
            <person name="Li J."/>
            <person name="Li M."/>
            <person name="Law P.T.W."/>
            <person name="Wu Y.L."/>
            <person name="Cai Z.L."/>
            <person name="Qin H."/>
            <person name="Bao Y."/>
            <person name="Leung R.K.K."/>
            <person name="Ng P.K.S."/>
            <person name="Zou J."/>
            <person name="Zhong X.J."/>
            <person name="Ran P.X."/>
            <person name="Zhong N.S."/>
            <person name="Liu Z.G."/>
            <person name="Tsui S.K.W."/>
        </authorList>
    </citation>
    <scope>NUCLEOTIDE SEQUENCE</scope>
    <source>
        <strain evidence="2">Derf</strain>
        <tissue evidence="2">Whole organism</tissue>
    </source>
</reference>
<gene>
    <name evidence="2" type="primary">TTC39B_1</name>
    <name evidence="2" type="ORF">DERF_001178</name>
</gene>
<dbReference type="Gene3D" id="1.25.40.10">
    <property type="entry name" value="Tetratricopeptide repeat domain"/>
    <property type="match status" value="1"/>
</dbReference>
<dbReference type="InterPro" id="IPR019412">
    <property type="entry name" value="IML2/TPR_39"/>
</dbReference>
<feature type="compositionally biased region" description="Gly residues" evidence="1">
    <location>
        <begin position="1"/>
        <end position="17"/>
    </location>
</feature>
<evidence type="ECO:0000313" key="2">
    <source>
        <dbReference type="EMBL" id="KAH9527137.1"/>
    </source>
</evidence>
<dbReference type="InterPro" id="IPR011990">
    <property type="entry name" value="TPR-like_helical_dom_sf"/>
</dbReference>
<dbReference type="PANTHER" id="PTHR31859">
    <property type="entry name" value="TETRATRICOPEPTIDE REPEAT PROTEIN 39 FAMILY MEMBER"/>
    <property type="match status" value="1"/>
</dbReference>
<evidence type="ECO:0000313" key="3">
    <source>
        <dbReference type="Proteomes" id="UP000790347"/>
    </source>
</evidence>
<reference evidence="2" key="2">
    <citation type="journal article" date="2022" name="Res Sq">
        <title>Comparative Genomics Reveals Insights into the Divergent Evolution of Astigmatic Mites and Household Pest Adaptations.</title>
        <authorList>
            <person name="Xiong Q."/>
            <person name="Wan A.T.-Y."/>
            <person name="Liu X.-Y."/>
            <person name="Fung C.S.-H."/>
            <person name="Xiao X."/>
            <person name="Malainual N."/>
            <person name="Hou J."/>
            <person name="Wang L."/>
            <person name="Wang M."/>
            <person name="Yang K."/>
            <person name="Cui Y."/>
            <person name="Leung E."/>
            <person name="Nong W."/>
            <person name="Shin S.-K."/>
            <person name="Au S."/>
            <person name="Jeong K.Y."/>
            <person name="Chew F.T."/>
            <person name="Hui J."/>
            <person name="Leung T.F."/>
            <person name="Tungtrongchitr A."/>
            <person name="Zhong N."/>
            <person name="Liu Z."/>
            <person name="Tsui S."/>
        </authorList>
    </citation>
    <scope>NUCLEOTIDE SEQUENCE</scope>
    <source>
        <strain evidence="2">Derf</strain>
        <tissue evidence="2">Whole organism</tissue>
    </source>
</reference>
<protein>
    <submittedName>
        <fullName evidence="2">Tetratricopeptide repeat protein 39B</fullName>
    </submittedName>
</protein>
<dbReference type="Proteomes" id="UP000790347">
    <property type="component" value="Unassembled WGS sequence"/>
</dbReference>
<organism evidence="2 3">
    <name type="scientific">Dermatophagoides farinae</name>
    <name type="common">American house dust mite</name>
    <dbReference type="NCBI Taxonomy" id="6954"/>
    <lineage>
        <taxon>Eukaryota</taxon>
        <taxon>Metazoa</taxon>
        <taxon>Ecdysozoa</taxon>
        <taxon>Arthropoda</taxon>
        <taxon>Chelicerata</taxon>
        <taxon>Arachnida</taxon>
        <taxon>Acari</taxon>
        <taxon>Acariformes</taxon>
        <taxon>Sarcoptiformes</taxon>
        <taxon>Astigmata</taxon>
        <taxon>Psoroptidia</taxon>
        <taxon>Analgoidea</taxon>
        <taxon>Pyroglyphidae</taxon>
        <taxon>Dermatophagoidinae</taxon>
        <taxon>Dermatophagoides</taxon>
    </lineage>
</organism>
<accession>A0A922I836</accession>
<dbReference type="PANTHER" id="PTHR31859:SF1">
    <property type="entry name" value="TETRATRICOPEPTIDE REPEAT PROTEIN 39C"/>
    <property type="match status" value="1"/>
</dbReference>
<name>A0A922I836_DERFA</name>
<comment type="caution">
    <text evidence="2">The sequence shown here is derived from an EMBL/GenBank/DDBJ whole genome shotgun (WGS) entry which is preliminary data.</text>
</comment>
<dbReference type="Pfam" id="PF10300">
    <property type="entry name" value="Iml2-TPR_39"/>
    <property type="match status" value="1"/>
</dbReference>
<feature type="region of interest" description="Disordered" evidence="1">
    <location>
        <begin position="1"/>
        <end position="41"/>
    </location>
</feature>
<sequence length="633" mass="72898">MNGNCVGGNGGGGGGGGNEKKPQQSNGTNQNNGSTTKTTATKVTGKTFGRFLYESFNRENLDELFRPGQQSIENYNLSLAHQRANCALDMYLGENNVQGGIERFADIIDEGPMESLSWAACFVIRAGLTLDKDDIEKARKCLQHTAKMCQKMMKHSFLDNISKWIVAPNYDKYTDVEIFAESYYAQQLALSIALYAFETNSVFTLIKLAYHLRGLVRKHTELWQVKKRRKMWQDEQSRLYFEAHMRFANGMINVVISHTPPKFLRIMNFLGYKGTETIGLNEMNRVAFDLNAGYWTKMAQLTLIYYWVYGKPHGENVPDDLSLCKKLIEAELQMFPQSMLYGLAKAKIEQINGEFDRAIEILQGLVRAPNLAIAYKAFYFELIWCYAIKLDWNNCILCADKIRESKHSPVCMAFLNAVFRYVKGVDDKNQQLLDQASEEFERLPSLRIRHFGKTMTTEKAALANAALYFKKGKCLVLPVIAMLYSGNYLMFVRDHNQLAKLMDRCEREVKLYEPDIENSHYLDNYLTALFYKCVLLRRQQRYEEARKNLQFILDSRDRIELETSIVPMATLEMGLIEIEQNNHDDDAKKWLDHAEKDFAGYTAENFVHLKVYAAIRMMGYKTDKEMANKEKCK</sequence>
<dbReference type="AlphaFoldDB" id="A0A922I836"/>
<feature type="compositionally biased region" description="Low complexity" evidence="1">
    <location>
        <begin position="23"/>
        <end position="41"/>
    </location>
</feature>
<keyword evidence="3" id="KW-1185">Reference proteome</keyword>